<gene>
    <name evidence="3" type="ORF">THAOC_22905</name>
</gene>
<dbReference type="OrthoDB" id="10492307at2759"/>
<dbReference type="SUPFAM" id="SSF55174">
    <property type="entry name" value="Alpha-L RNA-binding motif"/>
    <property type="match status" value="1"/>
</dbReference>
<accession>K0RTB6</accession>
<reference evidence="3 4" key="1">
    <citation type="journal article" date="2012" name="Genome Biol.">
        <title>Genome and low-iron response of an oceanic diatom adapted to chronic iron limitation.</title>
        <authorList>
            <person name="Lommer M."/>
            <person name="Specht M."/>
            <person name="Roy A.S."/>
            <person name="Kraemer L."/>
            <person name="Andreson R."/>
            <person name="Gutowska M.A."/>
            <person name="Wolf J."/>
            <person name="Bergner S.V."/>
            <person name="Schilhabel M.B."/>
            <person name="Klostermeier U.C."/>
            <person name="Beiko R.G."/>
            <person name="Rosenstiel P."/>
            <person name="Hippler M."/>
            <person name="Laroche J."/>
        </authorList>
    </citation>
    <scope>NUCLEOTIDE SEQUENCE [LARGE SCALE GENOMIC DNA]</scope>
    <source>
        <strain evidence="3 4">CCMP1005</strain>
    </source>
</reference>
<dbReference type="PROSITE" id="PS50889">
    <property type="entry name" value="S4"/>
    <property type="match status" value="1"/>
</dbReference>
<feature type="region of interest" description="Disordered" evidence="2">
    <location>
        <begin position="54"/>
        <end position="74"/>
    </location>
</feature>
<dbReference type="AlphaFoldDB" id="K0RTB6"/>
<protein>
    <submittedName>
        <fullName evidence="3">Uncharacterized protein</fullName>
    </submittedName>
</protein>
<sequence length="163" mass="17357">MARVAIAFSTSIAVAAAAATIGICLSATPVSSFSHGVTGVPVIRQEHRFRWSILHSSPEDRSSDPAAADTKTTTATETPLIDLQTFLKLCNLVQTGGEAKAAIQSGDVRLNWEVETRRSKKLYAGDEVTYGEVTLDVADHVFAKGYVYRAKKEEGEASGEGVG</sequence>
<dbReference type="Proteomes" id="UP000266841">
    <property type="component" value="Unassembled WGS sequence"/>
</dbReference>
<dbReference type="EMBL" id="AGNL01029516">
    <property type="protein sequence ID" value="EJK57093.1"/>
    <property type="molecule type" value="Genomic_DNA"/>
</dbReference>
<dbReference type="Gene3D" id="3.10.290.10">
    <property type="entry name" value="RNA-binding S4 domain"/>
    <property type="match status" value="1"/>
</dbReference>
<keyword evidence="4" id="KW-1185">Reference proteome</keyword>
<organism evidence="3 4">
    <name type="scientific">Thalassiosira oceanica</name>
    <name type="common">Marine diatom</name>
    <dbReference type="NCBI Taxonomy" id="159749"/>
    <lineage>
        <taxon>Eukaryota</taxon>
        <taxon>Sar</taxon>
        <taxon>Stramenopiles</taxon>
        <taxon>Ochrophyta</taxon>
        <taxon>Bacillariophyta</taxon>
        <taxon>Coscinodiscophyceae</taxon>
        <taxon>Thalassiosirophycidae</taxon>
        <taxon>Thalassiosirales</taxon>
        <taxon>Thalassiosiraceae</taxon>
        <taxon>Thalassiosira</taxon>
    </lineage>
</organism>
<proteinExistence type="predicted"/>
<dbReference type="Pfam" id="PF13275">
    <property type="entry name" value="S4_2"/>
    <property type="match status" value="1"/>
</dbReference>
<dbReference type="InterPro" id="IPR036986">
    <property type="entry name" value="S4_RNA-bd_sf"/>
</dbReference>
<evidence type="ECO:0000256" key="1">
    <source>
        <dbReference type="PROSITE-ProRule" id="PRU00182"/>
    </source>
</evidence>
<evidence type="ECO:0000313" key="4">
    <source>
        <dbReference type="Proteomes" id="UP000266841"/>
    </source>
</evidence>
<keyword evidence="1" id="KW-0694">RNA-binding</keyword>
<name>K0RTB6_THAOC</name>
<dbReference type="GO" id="GO:0003723">
    <property type="term" value="F:RNA binding"/>
    <property type="evidence" value="ECO:0007669"/>
    <property type="project" value="UniProtKB-KW"/>
</dbReference>
<evidence type="ECO:0000313" key="3">
    <source>
        <dbReference type="EMBL" id="EJK57093.1"/>
    </source>
</evidence>
<comment type="caution">
    <text evidence="3">The sequence shown here is derived from an EMBL/GenBank/DDBJ whole genome shotgun (WGS) entry which is preliminary data.</text>
</comment>
<evidence type="ECO:0000256" key="2">
    <source>
        <dbReference type="SAM" id="MobiDB-lite"/>
    </source>
</evidence>